<evidence type="ECO:0000313" key="1">
    <source>
        <dbReference type="EMBL" id="CAG8844978.1"/>
    </source>
</evidence>
<feature type="non-terminal residue" evidence="1">
    <location>
        <position position="1"/>
    </location>
</feature>
<feature type="non-terminal residue" evidence="1">
    <location>
        <position position="173"/>
    </location>
</feature>
<name>A0ACA9SNQ4_9GLOM</name>
<keyword evidence="2" id="KW-1185">Reference proteome</keyword>
<accession>A0ACA9SNQ4</accession>
<dbReference type="EMBL" id="CAJVQC010144783">
    <property type="protein sequence ID" value="CAG8844978.1"/>
    <property type="molecule type" value="Genomic_DNA"/>
</dbReference>
<reference evidence="1" key="1">
    <citation type="submission" date="2021-06" db="EMBL/GenBank/DDBJ databases">
        <authorList>
            <person name="Kallberg Y."/>
            <person name="Tangrot J."/>
            <person name="Rosling A."/>
        </authorList>
    </citation>
    <scope>NUCLEOTIDE SEQUENCE</scope>
    <source>
        <strain evidence="1">MA461A</strain>
    </source>
</reference>
<proteinExistence type="predicted"/>
<comment type="caution">
    <text evidence="1">The sequence shown here is derived from an EMBL/GenBank/DDBJ whole genome shotgun (WGS) entry which is preliminary data.</text>
</comment>
<evidence type="ECO:0000313" key="2">
    <source>
        <dbReference type="Proteomes" id="UP000789920"/>
    </source>
</evidence>
<dbReference type="Proteomes" id="UP000789920">
    <property type="component" value="Unassembled WGS sequence"/>
</dbReference>
<organism evidence="1 2">
    <name type="scientific">Racocetra persica</name>
    <dbReference type="NCBI Taxonomy" id="160502"/>
    <lineage>
        <taxon>Eukaryota</taxon>
        <taxon>Fungi</taxon>
        <taxon>Fungi incertae sedis</taxon>
        <taxon>Mucoromycota</taxon>
        <taxon>Glomeromycotina</taxon>
        <taxon>Glomeromycetes</taxon>
        <taxon>Diversisporales</taxon>
        <taxon>Gigasporaceae</taxon>
        <taxon>Racocetra</taxon>
    </lineage>
</organism>
<protein>
    <submittedName>
        <fullName evidence="1">25909_t:CDS:1</fullName>
    </submittedName>
</protein>
<gene>
    <name evidence="1" type="ORF">RPERSI_LOCUS33450</name>
</gene>
<sequence>GSGYQSSLIHMYGNKQGLYVSSIEDNICKVEVYQDSQLKKAVEGTSPNDVWEHFSINKYNGIELFGLSYTVTQQLIKQHRIPTCTPNQWNDFSVIKTLYDYHLKRRTLSNINWHDLFINWSTQESNIIELNSTLNSLYPKDYQFDSRELNAWRSMFRAAGAHEITPWSYAESK</sequence>